<dbReference type="GO" id="GO:0005938">
    <property type="term" value="C:cell cortex"/>
    <property type="evidence" value="ECO:0007669"/>
    <property type="project" value="TreeGrafter"/>
</dbReference>
<dbReference type="OrthoDB" id="286233at2759"/>
<comment type="caution">
    <text evidence="12">The sequence shown here is derived from an EMBL/GenBank/DDBJ whole genome shotgun (WGS) entry which is preliminary data.</text>
</comment>
<keyword evidence="7" id="KW-0677">Repeat</keyword>
<dbReference type="AlphaFoldDB" id="A0A1W0XED0"/>
<accession>A0A1W0XED0</accession>
<dbReference type="PROSITE" id="PS50005">
    <property type="entry name" value="TPR"/>
    <property type="match status" value="1"/>
</dbReference>
<sequence length="790" mass="84622">MEDVPGAFLPLALAGERLCREGDFRAAVAVFRDALTVGTEDIALLSAVYIQLGNAYFHLEQYEEALDFHTRDLHIARSTGDLRGEAKASGNIATTLKSLSRFEEALMCAIRQLELCRTFGDDPAGISRALYNTASIVHAKAKTYAARHSDAVDVPEGVKRDLNLAADYYLQNYRMVLDLGDTVGQGRVCGNLGNVYYLLGDFAQALAFHQTRLTLARESNDVSAQRRAQTNLGNCHIFLGQHQLAAESYQKALELVGVVKDSAAEAQACYSLANCYTLMRDHPRALELYQRHLAAVTELGDRTAQGTSNASLGCTLAALERYSEALIYAKDYSLICQELGDAVGCSAAEAYITEYTHLLAGTTTNHPVAPPSGEPPLITAHAASAAVNNPSNTTQDGSSSTPEAITARVNAVVVHPLLPGRFGAASSSPASRSQEGRAGPVPLDASVVVGRRLTPDILTPAEHKRLLPLFIESPVRQPRSVTNRQPRQTTATPSSSLLLAASATTAAEDSPGAEPELAHQQLDHSSSSLLYARSDDSSRDHHQQPEEDFFDLLQRVQSTRLNDQRCEVAVPSPEATTLKNGDIKTGPHHTTAVCNISSREELMDFIAGIQSKRIDAQRAHLPPSSGSEPLGSLPIPDAHTAASLLLSSASGSSVPLLSVPPEGCSDKSSAVPRTESDKNNPLYPGGNLSSRDQQFLAALMSAPPHGPGGNGAPRNADSQEHLSDSFYDMLMKVQSTRMDDQRCTVNLSSNRPPVPLPAGSDNFSTTTAQGRRTDNQRGSSDVTNSKSSKK</sequence>
<evidence type="ECO:0000256" key="9">
    <source>
        <dbReference type="ARBA" id="ARBA00023136"/>
    </source>
</evidence>
<protein>
    <submittedName>
        <fullName evidence="12">G-protein-signaling modulator 1</fullName>
    </submittedName>
</protein>
<dbReference type="PANTHER" id="PTHR45954:SF1">
    <property type="entry name" value="LD33695P"/>
    <property type="match status" value="1"/>
</dbReference>
<keyword evidence="9" id="KW-0472">Membrane</keyword>
<keyword evidence="5" id="KW-0963">Cytoplasm</keyword>
<feature type="region of interest" description="Disordered" evidence="11">
    <location>
        <begin position="477"/>
        <end position="496"/>
    </location>
</feature>
<evidence type="ECO:0000256" key="11">
    <source>
        <dbReference type="SAM" id="MobiDB-lite"/>
    </source>
</evidence>
<evidence type="ECO:0000256" key="1">
    <source>
        <dbReference type="ARBA" id="ARBA00004236"/>
    </source>
</evidence>
<dbReference type="SUPFAM" id="SSF48452">
    <property type="entry name" value="TPR-like"/>
    <property type="match status" value="2"/>
</dbReference>
<feature type="region of interest" description="Disordered" evidence="11">
    <location>
        <begin position="503"/>
        <end position="524"/>
    </location>
</feature>
<evidence type="ECO:0000256" key="3">
    <source>
        <dbReference type="ARBA" id="ARBA00006600"/>
    </source>
</evidence>
<dbReference type="Pfam" id="PF13424">
    <property type="entry name" value="TPR_12"/>
    <property type="match status" value="1"/>
</dbReference>
<dbReference type="Proteomes" id="UP000192578">
    <property type="component" value="Unassembled WGS sequence"/>
</dbReference>
<evidence type="ECO:0000256" key="10">
    <source>
        <dbReference type="PROSITE-ProRule" id="PRU00339"/>
    </source>
</evidence>
<feature type="region of interest" description="Disordered" evidence="11">
    <location>
        <begin position="657"/>
        <end position="689"/>
    </location>
</feature>
<feature type="region of interest" description="Disordered" evidence="11">
    <location>
        <begin position="700"/>
        <end position="719"/>
    </location>
</feature>
<feature type="compositionally biased region" description="Polar residues" evidence="11">
    <location>
        <begin position="479"/>
        <end position="488"/>
    </location>
</feature>
<dbReference type="SMART" id="SM00390">
    <property type="entry name" value="GoLoco"/>
    <property type="match status" value="3"/>
</dbReference>
<dbReference type="Gene3D" id="1.25.40.10">
    <property type="entry name" value="Tetratricopeptide repeat domain"/>
    <property type="match status" value="3"/>
</dbReference>
<evidence type="ECO:0000313" key="13">
    <source>
        <dbReference type="Proteomes" id="UP000192578"/>
    </source>
</evidence>
<feature type="compositionally biased region" description="Low complexity" evidence="11">
    <location>
        <begin position="621"/>
        <end position="634"/>
    </location>
</feature>
<feature type="repeat" description="TPR" evidence="10">
    <location>
        <begin position="46"/>
        <end position="79"/>
    </location>
</feature>
<dbReference type="InterPro" id="IPR052386">
    <property type="entry name" value="GPSM"/>
</dbReference>
<dbReference type="Pfam" id="PF02188">
    <property type="entry name" value="GoLoco"/>
    <property type="match status" value="2"/>
</dbReference>
<dbReference type="GO" id="GO:0005886">
    <property type="term" value="C:plasma membrane"/>
    <property type="evidence" value="ECO:0007669"/>
    <property type="project" value="UniProtKB-SubCell"/>
</dbReference>
<dbReference type="InterPro" id="IPR019734">
    <property type="entry name" value="TPR_rpt"/>
</dbReference>
<reference evidence="13" key="1">
    <citation type="submission" date="2017-01" db="EMBL/GenBank/DDBJ databases">
        <title>Comparative genomics of anhydrobiosis in the tardigrade Hypsibius dujardini.</title>
        <authorList>
            <person name="Yoshida Y."/>
            <person name="Koutsovoulos G."/>
            <person name="Laetsch D."/>
            <person name="Stevens L."/>
            <person name="Kumar S."/>
            <person name="Horikawa D."/>
            <person name="Ishino K."/>
            <person name="Komine S."/>
            <person name="Tomita M."/>
            <person name="Blaxter M."/>
            <person name="Arakawa K."/>
        </authorList>
    </citation>
    <scope>NUCLEOTIDE SEQUENCE [LARGE SCALE GENOMIC DNA]</scope>
    <source>
        <strain evidence="13">Z151</strain>
    </source>
</reference>
<comment type="subcellular location">
    <subcellularLocation>
        <location evidence="1">Cell membrane</location>
    </subcellularLocation>
    <subcellularLocation>
        <location evidence="2">Cytoplasm</location>
    </subcellularLocation>
</comment>
<keyword evidence="8 10" id="KW-0802">TPR repeat</keyword>
<evidence type="ECO:0000313" key="12">
    <source>
        <dbReference type="EMBL" id="OQV25824.1"/>
    </source>
</evidence>
<proteinExistence type="inferred from homology"/>
<keyword evidence="4" id="KW-1003">Cell membrane</keyword>
<evidence type="ECO:0000256" key="7">
    <source>
        <dbReference type="ARBA" id="ARBA00022737"/>
    </source>
</evidence>
<dbReference type="GO" id="GO:0005092">
    <property type="term" value="F:GDP-dissociation inhibitor activity"/>
    <property type="evidence" value="ECO:0007669"/>
    <property type="project" value="TreeGrafter"/>
</dbReference>
<organism evidence="12 13">
    <name type="scientific">Hypsibius exemplaris</name>
    <name type="common">Freshwater tardigrade</name>
    <dbReference type="NCBI Taxonomy" id="2072580"/>
    <lineage>
        <taxon>Eukaryota</taxon>
        <taxon>Metazoa</taxon>
        <taxon>Ecdysozoa</taxon>
        <taxon>Tardigrada</taxon>
        <taxon>Eutardigrada</taxon>
        <taxon>Parachela</taxon>
        <taxon>Hypsibioidea</taxon>
        <taxon>Hypsibiidae</taxon>
        <taxon>Hypsibius</taxon>
    </lineage>
</organism>
<dbReference type="InterPro" id="IPR003109">
    <property type="entry name" value="GoLoco_motif"/>
</dbReference>
<name>A0A1W0XED0_HYPEX</name>
<dbReference type="PANTHER" id="PTHR45954">
    <property type="entry name" value="LD33695P"/>
    <property type="match status" value="1"/>
</dbReference>
<dbReference type="InterPro" id="IPR011990">
    <property type="entry name" value="TPR-like_helical_dom_sf"/>
</dbReference>
<evidence type="ECO:0000256" key="2">
    <source>
        <dbReference type="ARBA" id="ARBA00004496"/>
    </source>
</evidence>
<comment type="similarity">
    <text evidence="3">Belongs to the GPSM family.</text>
</comment>
<dbReference type="PROSITE" id="PS50877">
    <property type="entry name" value="GOLOCO"/>
    <property type="match status" value="3"/>
</dbReference>
<evidence type="ECO:0000256" key="5">
    <source>
        <dbReference type="ARBA" id="ARBA00022490"/>
    </source>
</evidence>
<feature type="compositionally biased region" description="Polar residues" evidence="11">
    <location>
        <begin position="761"/>
        <end position="790"/>
    </location>
</feature>
<keyword evidence="13" id="KW-1185">Reference proteome</keyword>
<dbReference type="GO" id="GO:0000132">
    <property type="term" value="P:establishment of mitotic spindle orientation"/>
    <property type="evidence" value="ECO:0007669"/>
    <property type="project" value="TreeGrafter"/>
</dbReference>
<dbReference type="EMBL" id="MTYJ01000002">
    <property type="protein sequence ID" value="OQV25824.1"/>
    <property type="molecule type" value="Genomic_DNA"/>
</dbReference>
<dbReference type="FunFam" id="1.25.40.10:FF:000043">
    <property type="entry name" value="G-protein-signaling modulator 2 isoform X1"/>
    <property type="match status" value="1"/>
</dbReference>
<feature type="region of interest" description="Disordered" evidence="11">
    <location>
        <begin position="616"/>
        <end position="635"/>
    </location>
</feature>
<keyword evidence="6" id="KW-0597">Phosphoprotein</keyword>
<feature type="region of interest" description="Disordered" evidence="11">
    <location>
        <begin position="744"/>
        <end position="790"/>
    </location>
</feature>
<evidence type="ECO:0000256" key="8">
    <source>
        <dbReference type="ARBA" id="ARBA00022803"/>
    </source>
</evidence>
<evidence type="ECO:0000256" key="6">
    <source>
        <dbReference type="ARBA" id="ARBA00022553"/>
    </source>
</evidence>
<gene>
    <name evidence="12" type="ORF">BV898_00750</name>
</gene>
<dbReference type="GO" id="GO:0001965">
    <property type="term" value="F:G-protein alpha-subunit binding"/>
    <property type="evidence" value="ECO:0007669"/>
    <property type="project" value="TreeGrafter"/>
</dbReference>
<dbReference type="Pfam" id="PF13176">
    <property type="entry name" value="TPR_7"/>
    <property type="match status" value="2"/>
</dbReference>
<dbReference type="SMART" id="SM00028">
    <property type="entry name" value="TPR"/>
    <property type="match status" value="5"/>
</dbReference>
<evidence type="ECO:0000256" key="4">
    <source>
        <dbReference type="ARBA" id="ARBA00022475"/>
    </source>
</evidence>